<dbReference type="EMBL" id="JAVDTH010000026">
    <property type="protein sequence ID" value="MDR6714281.1"/>
    <property type="molecule type" value="Genomic_DNA"/>
</dbReference>
<accession>A0ACC6K782</accession>
<protein>
    <submittedName>
        <fullName evidence="1">Uncharacterized protein</fullName>
    </submittedName>
</protein>
<dbReference type="Proteomes" id="UP001259587">
    <property type="component" value="Unassembled WGS sequence"/>
</dbReference>
<keyword evidence="2" id="KW-1185">Reference proteome</keyword>
<proteinExistence type="predicted"/>
<name>A0ACC6K782_9PSED</name>
<sequence length="345" mass="39287">MTWVVGGNCFNGFICVADTQATIMTPGERNKYFNCVQKIHKVAKNLCIAFCGDIRTGLEIINELRLQLSMSIPAENYFDIDGYSKVIIKFLKENYNRLNPTFKPAVEFMFLWNAQEGDELQFRPFCMKFRAPDFNINSTPRIGLAKMGSGNNNDSFQAISSFLSGNTQSTAAFEKIFPGQSEASKFWTVEKFKNMVFHEASNVTFPGVSKTFISCESVIGFSDIFKEDTHKQLTECFKKLGVTYEKVETANHHFIKVTLDPQVITDTYKDMCQKDIKSLVSIRKTLHESEASIDMEPTHQLPTIEFKYIHGDEQVERPDLIADWNDMEIFLKKNKINISACQAVA</sequence>
<evidence type="ECO:0000313" key="1">
    <source>
        <dbReference type="EMBL" id="MDR6714281.1"/>
    </source>
</evidence>
<organism evidence="1 2">
    <name type="scientific">Pseudomonas hunanensis</name>
    <dbReference type="NCBI Taxonomy" id="1247546"/>
    <lineage>
        <taxon>Bacteria</taxon>
        <taxon>Pseudomonadati</taxon>
        <taxon>Pseudomonadota</taxon>
        <taxon>Gammaproteobacteria</taxon>
        <taxon>Pseudomonadales</taxon>
        <taxon>Pseudomonadaceae</taxon>
        <taxon>Pseudomonas</taxon>
    </lineage>
</organism>
<comment type="caution">
    <text evidence="1">The sequence shown here is derived from an EMBL/GenBank/DDBJ whole genome shotgun (WGS) entry which is preliminary data.</text>
</comment>
<gene>
    <name evidence="1" type="ORF">J2W83_003902</name>
</gene>
<evidence type="ECO:0000313" key="2">
    <source>
        <dbReference type="Proteomes" id="UP001259587"/>
    </source>
</evidence>
<reference evidence="1" key="1">
    <citation type="submission" date="2023-07" db="EMBL/GenBank/DDBJ databases">
        <title>Sorghum-associated microbial communities from plants grown in Nebraska, USA.</title>
        <authorList>
            <person name="Schachtman D."/>
        </authorList>
    </citation>
    <scope>NUCLEOTIDE SEQUENCE</scope>
    <source>
        <strain evidence="1">BE56</strain>
    </source>
</reference>